<sequence length="136" mass="15613">MLVGKEIFDQINKSDGQYFADNFYLIEQDVKKSFVDGVPSIDFSKRVFQLLEKEMSTSVRFEGMIGKVTKLDFNTDSIARGQYARMAVFVNLGVVAMDLFISHTDLRGEREGGRRRRLWSLDVNGAEDQARYLGWN</sequence>
<name>A0A2P5W2N3_GOSBA</name>
<organism evidence="1 2">
    <name type="scientific">Gossypium barbadense</name>
    <name type="common">Sea Island cotton</name>
    <name type="synonym">Hibiscus barbadensis</name>
    <dbReference type="NCBI Taxonomy" id="3634"/>
    <lineage>
        <taxon>Eukaryota</taxon>
        <taxon>Viridiplantae</taxon>
        <taxon>Streptophyta</taxon>
        <taxon>Embryophyta</taxon>
        <taxon>Tracheophyta</taxon>
        <taxon>Spermatophyta</taxon>
        <taxon>Magnoliopsida</taxon>
        <taxon>eudicotyledons</taxon>
        <taxon>Gunneridae</taxon>
        <taxon>Pentapetalae</taxon>
        <taxon>rosids</taxon>
        <taxon>malvids</taxon>
        <taxon>Malvales</taxon>
        <taxon>Malvaceae</taxon>
        <taxon>Malvoideae</taxon>
        <taxon>Gossypium</taxon>
    </lineage>
</organism>
<dbReference type="Proteomes" id="UP000239757">
    <property type="component" value="Unassembled WGS sequence"/>
</dbReference>
<accession>A0A2P5W2N3</accession>
<proteinExistence type="predicted"/>
<dbReference type="AlphaFoldDB" id="A0A2P5W2N3"/>
<gene>
    <name evidence="1" type="ORF">GOBAR_AA35361</name>
</gene>
<evidence type="ECO:0000313" key="2">
    <source>
        <dbReference type="Proteomes" id="UP000239757"/>
    </source>
</evidence>
<reference evidence="1 2" key="1">
    <citation type="submission" date="2015-01" db="EMBL/GenBank/DDBJ databases">
        <title>Genome of allotetraploid Gossypium barbadense reveals genomic plasticity and fiber elongation in cotton evolution.</title>
        <authorList>
            <person name="Chen X."/>
            <person name="Liu X."/>
            <person name="Zhao B."/>
            <person name="Zheng H."/>
            <person name="Hu Y."/>
            <person name="Lu G."/>
            <person name="Yang C."/>
            <person name="Chen J."/>
            <person name="Shan C."/>
            <person name="Zhang L."/>
            <person name="Zhou Y."/>
            <person name="Wang L."/>
            <person name="Guo W."/>
            <person name="Bai Y."/>
            <person name="Ruan J."/>
            <person name="Shangguan X."/>
            <person name="Mao Y."/>
            <person name="Jiang J."/>
            <person name="Zhu Y."/>
            <person name="Lei J."/>
            <person name="Kang H."/>
            <person name="Chen S."/>
            <person name="He X."/>
            <person name="Wang R."/>
            <person name="Wang Y."/>
            <person name="Chen J."/>
            <person name="Wang L."/>
            <person name="Yu S."/>
            <person name="Wang B."/>
            <person name="Wei J."/>
            <person name="Song S."/>
            <person name="Lu X."/>
            <person name="Gao Z."/>
            <person name="Gu W."/>
            <person name="Deng X."/>
            <person name="Ma D."/>
            <person name="Wang S."/>
            <person name="Liang W."/>
            <person name="Fang L."/>
            <person name="Cai C."/>
            <person name="Zhu X."/>
            <person name="Zhou B."/>
            <person name="Zhang Y."/>
            <person name="Chen Z."/>
            <person name="Xu S."/>
            <person name="Zhu R."/>
            <person name="Wang S."/>
            <person name="Zhang T."/>
            <person name="Zhao G."/>
        </authorList>
    </citation>
    <scope>NUCLEOTIDE SEQUENCE [LARGE SCALE GENOMIC DNA]</scope>
    <source>
        <strain evidence="2">cv. Xinhai21</strain>
        <tissue evidence="1">Leaf</tissue>
    </source>
</reference>
<dbReference type="OrthoDB" id="995555at2759"/>
<protein>
    <submittedName>
        <fullName evidence="1">Uncharacterized protein</fullName>
    </submittedName>
</protein>
<dbReference type="EMBL" id="KZ669451">
    <property type="protein sequence ID" value="PPR85327.1"/>
    <property type="molecule type" value="Genomic_DNA"/>
</dbReference>
<evidence type="ECO:0000313" key="1">
    <source>
        <dbReference type="EMBL" id="PPR85327.1"/>
    </source>
</evidence>